<feature type="region of interest" description="Disordered" evidence="1">
    <location>
        <begin position="290"/>
        <end position="314"/>
    </location>
</feature>
<feature type="compositionally biased region" description="Basic and acidic residues" evidence="1">
    <location>
        <begin position="61"/>
        <end position="77"/>
    </location>
</feature>
<dbReference type="Pfam" id="PF13568">
    <property type="entry name" value="OMP_b-brl_2"/>
    <property type="match status" value="1"/>
</dbReference>
<accession>A0A3D8YI27</accession>
<keyword evidence="2" id="KW-0732">Signal</keyword>
<dbReference type="OrthoDB" id="1492760at2"/>
<proteinExistence type="predicted"/>
<keyword evidence="5" id="KW-1185">Reference proteome</keyword>
<sequence length="493" mass="54260">MKIKFLTVAVVLLLSRGAGIAQVVSQDSVKVLQQQKQQLEDGQEVNKRKLELAKLENDYEAKTKDAKEAAEKARVSARENQQAAARLSANAQDKKLANAAKSAARKAERDAKNARKAADNQEKLYADINSLQQKIAEQESKLSGQVATVANASAPSVAAPVAPAQAVMPGIEQPAPVAERQQPQAPAQQINNPVQVGNAAVSRESVKTITEQVVESTYKNYPQQAGQPNIIINNIIIPSDYEKRPAVAQAPVQAAAVIQPLAMSEGERSDYEEFLAWKKQRNTRMYQDTFEPRSDAGRPEPRQGGFKERFSERQPRKSGMWVIPMVGVHASDFKADFSNNEADGRTGWNAGLDFRMHTRRFFVQPGVHYFNSSLRFTDSDSLSTAPLLDGPRIHSLKVPLLLGLYLTKANSGFFKFNIKGGATGNYVIAVDKDNQSRFDKDNIEEFSYGLAGGIGIEFGILTIDLSHEWGMSRFIKDSNSKNNVLRATVGFKL</sequence>
<dbReference type="EMBL" id="QNUL01000001">
    <property type="protein sequence ID" value="REA64474.1"/>
    <property type="molecule type" value="Genomic_DNA"/>
</dbReference>
<comment type="caution">
    <text evidence="4">The sequence shown here is derived from an EMBL/GenBank/DDBJ whole genome shotgun (WGS) entry which is preliminary data.</text>
</comment>
<dbReference type="Proteomes" id="UP000256373">
    <property type="component" value="Unassembled WGS sequence"/>
</dbReference>
<evidence type="ECO:0000256" key="2">
    <source>
        <dbReference type="SAM" id="SignalP"/>
    </source>
</evidence>
<dbReference type="InterPro" id="IPR025665">
    <property type="entry name" value="Beta-barrel_OMP_2"/>
</dbReference>
<evidence type="ECO:0000259" key="3">
    <source>
        <dbReference type="Pfam" id="PF13568"/>
    </source>
</evidence>
<feature type="domain" description="Outer membrane protein beta-barrel" evidence="3">
    <location>
        <begin position="326"/>
        <end position="474"/>
    </location>
</feature>
<gene>
    <name evidence="4" type="ORF">DSL64_02690</name>
</gene>
<feature type="region of interest" description="Disordered" evidence="1">
    <location>
        <begin position="61"/>
        <end position="118"/>
    </location>
</feature>
<dbReference type="RefSeq" id="WP_115829082.1">
    <property type="nucleotide sequence ID" value="NZ_QNUL01000001.1"/>
</dbReference>
<evidence type="ECO:0000256" key="1">
    <source>
        <dbReference type="SAM" id="MobiDB-lite"/>
    </source>
</evidence>
<reference evidence="4 5" key="1">
    <citation type="submission" date="2018-07" db="EMBL/GenBank/DDBJ databases">
        <title>Dyadobacter roseus sp. nov., isolated from rose rhizosphere soil.</title>
        <authorList>
            <person name="Chen L."/>
        </authorList>
    </citation>
    <scope>NUCLEOTIDE SEQUENCE [LARGE SCALE GENOMIC DNA]</scope>
    <source>
        <strain evidence="4 5">RS19</strain>
    </source>
</reference>
<organism evidence="4 5">
    <name type="scientific">Dyadobacter luteus</name>
    <dbReference type="NCBI Taxonomy" id="2259619"/>
    <lineage>
        <taxon>Bacteria</taxon>
        <taxon>Pseudomonadati</taxon>
        <taxon>Bacteroidota</taxon>
        <taxon>Cytophagia</taxon>
        <taxon>Cytophagales</taxon>
        <taxon>Spirosomataceae</taxon>
        <taxon>Dyadobacter</taxon>
    </lineage>
</organism>
<dbReference type="AlphaFoldDB" id="A0A3D8YI27"/>
<evidence type="ECO:0000313" key="4">
    <source>
        <dbReference type="EMBL" id="REA64474.1"/>
    </source>
</evidence>
<feature type="chain" id="PRO_5017772966" description="Outer membrane protein beta-barrel domain-containing protein" evidence="2">
    <location>
        <begin position="22"/>
        <end position="493"/>
    </location>
</feature>
<evidence type="ECO:0000313" key="5">
    <source>
        <dbReference type="Proteomes" id="UP000256373"/>
    </source>
</evidence>
<feature type="compositionally biased region" description="Basic and acidic residues" evidence="1">
    <location>
        <begin position="105"/>
        <end position="118"/>
    </location>
</feature>
<protein>
    <recommendedName>
        <fullName evidence="3">Outer membrane protein beta-barrel domain-containing protein</fullName>
    </recommendedName>
</protein>
<name>A0A3D8YI27_9BACT</name>
<feature type="signal peptide" evidence="2">
    <location>
        <begin position="1"/>
        <end position="21"/>
    </location>
</feature>